<gene>
    <name evidence="14" type="ORF">BN7_5062</name>
</gene>
<dbReference type="CDD" id="cd12148">
    <property type="entry name" value="fungal_TF_MHR"/>
    <property type="match status" value="1"/>
</dbReference>
<dbReference type="PROSITE" id="PS50048">
    <property type="entry name" value="ZN2_CY6_FUNGAL_2"/>
    <property type="match status" value="1"/>
</dbReference>
<evidence type="ECO:0000256" key="1">
    <source>
        <dbReference type="ARBA" id="ARBA00004173"/>
    </source>
</evidence>
<evidence type="ECO:0000256" key="3">
    <source>
        <dbReference type="ARBA" id="ARBA00022490"/>
    </source>
</evidence>
<evidence type="ECO:0000256" key="9">
    <source>
        <dbReference type="ARBA" id="ARBA00023242"/>
    </source>
</evidence>
<dbReference type="HOGENOM" id="CLU_328783_0_0_1"/>
<keyword evidence="6" id="KW-0238">DNA-binding</keyword>
<dbReference type="InterPro" id="IPR050675">
    <property type="entry name" value="OAF3"/>
</dbReference>
<dbReference type="Proteomes" id="UP000009328">
    <property type="component" value="Unassembled WGS sequence"/>
</dbReference>
<dbReference type="SUPFAM" id="SSF57701">
    <property type="entry name" value="Zn2/Cys6 DNA-binding domain"/>
    <property type="match status" value="1"/>
</dbReference>
<dbReference type="SMART" id="SM00066">
    <property type="entry name" value="GAL4"/>
    <property type="match status" value="1"/>
</dbReference>
<dbReference type="PANTHER" id="PTHR31069">
    <property type="entry name" value="OLEATE-ACTIVATED TRANSCRIPTION FACTOR 1-RELATED"/>
    <property type="match status" value="1"/>
</dbReference>
<keyword evidence="9" id="KW-0539">Nucleus</keyword>
<evidence type="ECO:0000256" key="11">
    <source>
        <dbReference type="ARBA" id="ARBA00038234"/>
    </source>
</evidence>
<keyword evidence="5" id="KW-0805">Transcription regulation</keyword>
<dbReference type="GO" id="GO:0005634">
    <property type="term" value="C:nucleus"/>
    <property type="evidence" value="ECO:0007669"/>
    <property type="project" value="TreeGrafter"/>
</dbReference>
<evidence type="ECO:0000256" key="6">
    <source>
        <dbReference type="ARBA" id="ARBA00023125"/>
    </source>
</evidence>
<organism evidence="14 15">
    <name type="scientific">Wickerhamomyces ciferrii (strain ATCC 14091 / BCRC 22168 / CBS 111 / JCM 3599 / NBRC 0793 / NRRL Y-1031 F-60-10)</name>
    <name type="common">Yeast</name>
    <name type="synonym">Pichia ciferrii</name>
    <dbReference type="NCBI Taxonomy" id="1206466"/>
    <lineage>
        <taxon>Eukaryota</taxon>
        <taxon>Fungi</taxon>
        <taxon>Dikarya</taxon>
        <taxon>Ascomycota</taxon>
        <taxon>Saccharomycotina</taxon>
        <taxon>Saccharomycetes</taxon>
        <taxon>Phaffomycetales</taxon>
        <taxon>Wickerhamomycetaceae</taxon>
        <taxon>Wickerhamomyces</taxon>
    </lineage>
</organism>
<dbReference type="GO" id="GO:0005739">
    <property type="term" value="C:mitochondrion"/>
    <property type="evidence" value="ECO:0007669"/>
    <property type="project" value="UniProtKB-SubCell"/>
</dbReference>
<evidence type="ECO:0000256" key="10">
    <source>
        <dbReference type="ARBA" id="ARBA00037679"/>
    </source>
</evidence>
<evidence type="ECO:0000313" key="14">
    <source>
        <dbReference type="EMBL" id="CCH45480.1"/>
    </source>
</evidence>
<comment type="function">
    <text evidence="10">Transcriptional inhibitor with a significantly increased number of target genes in response to oleate.</text>
</comment>
<dbReference type="Pfam" id="PF00172">
    <property type="entry name" value="Zn_clus"/>
    <property type="match status" value="1"/>
</dbReference>
<evidence type="ECO:0000256" key="8">
    <source>
        <dbReference type="ARBA" id="ARBA00023163"/>
    </source>
</evidence>
<feature type="domain" description="Zn(2)-C6 fungal-type" evidence="13">
    <location>
        <begin position="28"/>
        <end position="58"/>
    </location>
</feature>
<dbReference type="InterPro" id="IPR001138">
    <property type="entry name" value="Zn2Cys6_DnaBD"/>
</dbReference>
<dbReference type="STRING" id="1206466.K0KJN8"/>
<evidence type="ECO:0000256" key="5">
    <source>
        <dbReference type="ARBA" id="ARBA00023015"/>
    </source>
</evidence>
<name>K0KJN8_WICCF</name>
<comment type="caution">
    <text evidence="14">The sequence shown here is derived from an EMBL/GenBank/DDBJ whole genome shotgun (WGS) entry which is preliminary data.</text>
</comment>
<comment type="similarity">
    <text evidence="11">Belongs to the OAF3 family.</text>
</comment>
<accession>K0KJN8</accession>
<dbReference type="Gene3D" id="4.10.240.10">
    <property type="entry name" value="Zn(2)-C6 fungal-type DNA-binding domain"/>
    <property type="match status" value="1"/>
</dbReference>
<dbReference type="CDD" id="cd00067">
    <property type="entry name" value="GAL4"/>
    <property type="match status" value="1"/>
</dbReference>
<dbReference type="EMBL" id="CAIF01000198">
    <property type="protein sequence ID" value="CCH45480.1"/>
    <property type="molecule type" value="Genomic_DNA"/>
</dbReference>
<evidence type="ECO:0000256" key="7">
    <source>
        <dbReference type="ARBA" id="ARBA00023128"/>
    </source>
</evidence>
<evidence type="ECO:0000259" key="13">
    <source>
        <dbReference type="PROSITE" id="PS50048"/>
    </source>
</evidence>
<evidence type="ECO:0000256" key="4">
    <source>
        <dbReference type="ARBA" id="ARBA00022491"/>
    </source>
</evidence>
<evidence type="ECO:0000256" key="2">
    <source>
        <dbReference type="ARBA" id="ARBA00004496"/>
    </source>
</evidence>
<keyword evidence="8" id="KW-0804">Transcription</keyword>
<keyword evidence="4" id="KW-0678">Repressor</keyword>
<dbReference type="FunCoup" id="K0KJN8">
    <property type="interactions" value="1431"/>
</dbReference>
<proteinExistence type="inferred from homology"/>
<dbReference type="GO" id="GO:0045944">
    <property type="term" value="P:positive regulation of transcription by RNA polymerase II"/>
    <property type="evidence" value="ECO:0007669"/>
    <property type="project" value="TreeGrafter"/>
</dbReference>
<keyword evidence="7" id="KW-0496">Mitochondrion</keyword>
<evidence type="ECO:0000313" key="15">
    <source>
        <dbReference type="Proteomes" id="UP000009328"/>
    </source>
</evidence>
<keyword evidence="3" id="KW-0963">Cytoplasm</keyword>
<reference evidence="14 15" key="1">
    <citation type="journal article" date="2012" name="Eukaryot. Cell">
        <title>Draft genome sequence of Wickerhamomyces ciferrii NRRL Y-1031 F-60-10.</title>
        <authorList>
            <person name="Schneider J."/>
            <person name="Andrea H."/>
            <person name="Blom J."/>
            <person name="Jaenicke S."/>
            <person name="Ruckert C."/>
            <person name="Schorsch C."/>
            <person name="Szczepanowski R."/>
            <person name="Farwick M."/>
            <person name="Goesmann A."/>
            <person name="Puhler A."/>
            <person name="Schaffer S."/>
            <person name="Tauch A."/>
            <person name="Kohler T."/>
            <person name="Brinkrolf K."/>
        </authorList>
    </citation>
    <scope>NUCLEOTIDE SEQUENCE [LARGE SCALE GENOMIC DNA]</scope>
    <source>
        <strain evidence="15">ATCC 14091 / BCRC 22168 / CBS 111 / JCM 3599 / NBRC 0793 / NRRL Y-1031 F-60-10</strain>
    </source>
</reference>
<keyword evidence="15" id="KW-1185">Reference proteome</keyword>
<dbReference type="GO" id="GO:0000978">
    <property type="term" value="F:RNA polymerase II cis-regulatory region sequence-specific DNA binding"/>
    <property type="evidence" value="ECO:0007669"/>
    <property type="project" value="TreeGrafter"/>
</dbReference>
<dbReference type="PROSITE" id="PS00463">
    <property type="entry name" value="ZN2_CY6_FUNGAL_1"/>
    <property type="match status" value="1"/>
</dbReference>
<dbReference type="GO" id="GO:0000981">
    <property type="term" value="F:DNA-binding transcription factor activity, RNA polymerase II-specific"/>
    <property type="evidence" value="ECO:0007669"/>
    <property type="project" value="InterPro"/>
</dbReference>
<dbReference type="PANTHER" id="PTHR31069:SF33">
    <property type="entry name" value="OLEATE ACTIVATED TRANSCRIPTION FACTOR 3"/>
    <property type="match status" value="1"/>
</dbReference>
<protein>
    <recommendedName>
        <fullName evidence="12">Oleate activated transcription factor 3</fullName>
    </recommendedName>
</protein>
<dbReference type="eggNOG" id="ENOG502QW20">
    <property type="taxonomic scope" value="Eukaryota"/>
</dbReference>
<evidence type="ECO:0000256" key="12">
    <source>
        <dbReference type="ARBA" id="ARBA00040584"/>
    </source>
</evidence>
<dbReference type="AlphaFoldDB" id="K0KJN8"/>
<dbReference type="GO" id="GO:0008270">
    <property type="term" value="F:zinc ion binding"/>
    <property type="evidence" value="ECO:0007669"/>
    <property type="project" value="InterPro"/>
</dbReference>
<dbReference type="InParanoid" id="K0KJN8"/>
<sequence>MSEQFVINNVGEAPSEKPKRKRQRTTLTCLYCKKRKIKCDKAKPRCSNCLKLGRVCEYEKPTWVNTSINQEEVKTDVIVDKGYASKTRDELYQEIEYWKDQVLNSQSNVRNGDDGNDKHDAEISVTLRSTGSDSLDPFYGCGSDTLDFFKIYDSLALKHSSHEEYKPLNNMVVYKLDPYLSFFLCFRFITIQVASTPTPQTMKQNWKTRHPFGESKWFSLLDMDNGDSNLKNSIQRIMSDRSELFGTNIFPFMSFKITDDGNIQFLIQEIKEIIPTKIDMDTLLIFYFNNMWILRPFVDENMFFNDIRRIITFDDDGLKPEVSLSERRDLAVLSSLLIILRYASNSISITDDKHLSVFLIPLKDRRIPVRAITIAQLCLSTYKVMKKTTLEIVQATLFLRFYFKECPEDGDSLTLGQSQILFGSLVQSALTMGLNRDPNFHSAIDDINMVNLKRRLWFIIVGIDIETSILSGTLSVTPENTLVDVQYSDALDLDPLNQAIFEEFRKEAELHDIYREICYMINRMDIKPTLSSLMAVCDKAKFKLEEHYSIISMTPISNITDLRSNEYRVTTFKNHKILEKNIIHFCFEIVIYQLIFIHYEEEKFSNFKLFKKFYKLTLTSLTKAFDISDAYLSGAFRNFIDLAQFNFSFYPLISNLSYRCANCVAAQLVRSFHAQDLLKCPLVGVTIKDQSRTNTNVEAQDYDNFIQILCSMYENHLKLYEQVIGTKYHLSLKIICSCKFSFHSLKTHKFSLFNSIINFMEYNENNTSQSKSVWEQTERIKEIRRSLNSNTDLYSIYTQWKQITKLNKSDTNQQVQKILKEHGPNCNAIMNINHKNHFIDLTKQDLEEFTNILGGGFRICASSTSKMNYNHELKEYSNDEKFTTNASSAEDQLHMFYESLRENRWNITTNPIINDNDVEIDQTVIENFHLNDDLLNELFGPINESTSQLNGFFGF</sequence>
<dbReference type="InterPro" id="IPR036864">
    <property type="entry name" value="Zn2-C6_fun-type_DNA-bd_sf"/>
</dbReference>
<comment type="subcellular location">
    <subcellularLocation>
        <location evidence="2">Cytoplasm</location>
    </subcellularLocation>
    <subcellularLocation>
        <location evidence="1">Mitochondrion</location>
    </subcellularLocation>
</comment>